<organism evidence="8 10">
    <name type="scientific">Bradyrhizobium canariense</name>
    <dbReference type="NCBI Taxonomy" id="255045"/>
    <lineage>
        <taxon>Bacteria</taxon>
        <taxon>Pseudomonadati</taxon>
        <taxon>Pseudomonadota</taxon>
        <taxon>Alphaproteobacteria</taxon>
        <taxon>Hyphomicrobiales</taxon>
        <taxon>Nitrobacteraceae</taxon>
        <taxon>Bradyrhizobium</taxon>
    </lineage>
</organism>
<evidence type="ECO:0000256" key="4">
    <source>
        <dbReference type="PROSITE-ProRule" id="PRU00169"/>
    </source>
</evidence>
<dbReference type="Gene3D" id="3.40.50.2300">
    <property type="match status" value="1"/>
</dbReference>
<dbReference type="OrthoDB" id="9802426at2"/>
<dbReference type="Pfam" id="PF00486">
    <property type="entry name" value="Trans_reg_C"/>
    <property type="match status" value="1"/>
</dbReference>
<dbReference type="CDD" id="cd00383">
    <property type="entry name" value="trans_reg_C"/>
    <property type="match status" value="1"/>
</dbReference>
<dbReference type="InterPro" id="IPR011006">
    <property type="entry name" value="CheY-like_superfamily"/>
</dbReference>
<keyword evidence="1" id="KW-0805">Transcription regulation</keyword>
<dbReference type="GO" id="GO:0000976">
    <property type="term" value="F:transcription cis-regulatory region binding"/>
    <property type="evidence" value="ECO:0007669"/>
    <property type="project" value="TreeGrafter"/>
</dbReference>
<reference evidence="10 11" key="1">
    <citation type="submission" date="2017-03" db="EMBL/GenBank/DDBJ databases">
        <title>Whole genome sequences of fourteen strains of Bradyrhizobium canariense and one strain of Bradyrhizobium japonicum isolated from Lupinus (Papilionoideae: Genisteae) species in Algeria.</title>
        <authorList>
            <person name="Crovadore J."/>
            <person name="Chekireb D."/>
            <person name="Brachmann A."/>
            <person name="Chablais R."/>
            <person name="Cochard B."/>
            <person name="Lefort F."/>
        </authorList>
    </citation>
    <scope>NUCLEOTIDE SEQUENCE [LARGE SCALE GENOMIC DNA]</scope>
    <source>
        <strain evidence="8 10">UBMA195</strain>
        <strain evidence="9 11">UBMAN05</strain>
    </source>
</reference>
<dbReference type="Gene3D" id="1.10.10.10">
    <property type="entry name" value="Winged helix-like DNA-binding domain superfamily/Winged helix DNA-binding domain"/>
    <property type="match status" value="1"/>
</dbReference>
<evidence type="ECO:0000256" key="3">
    <source>
        <dbReference type="ARBA" id="ARBA00023163"/>
    </source>
</evidence>
<accession>A0A1X3FL79</accession>
<evidence type="ECO:0000313" key="10">
    <source>
        <dbReference type="Proteomes" id="UP000193553"/>
    </source>
</evidence>
<dbReference type="EMBL" id="NAFI01000182">
    <property type="protein sequence ID" value="OSJ05487.1"/>
    <property type="molecule type" value="Genomic_DNA"/>
</dbReference>
<feature type="domain" description="OmpR/PhoB-type" evidence="7">
    <location>
        <begin position="124"/>
        <end position="220"/>
    </location>
</feature>
<dbReference type="GO" id="GO:0006355">
    <property type="term" value="P:regulation of DNA-templated transcription"/>
    <property type="evidence" value="ECO:0007669"/>
    <property type="project" value="InterPro"/>
</dbReference>
<dbReference type="Proteomes" id="UP000193884">
    <property type="component" value="Unassembled WGS sequence"/>
</dbReference>
<name>A0A1X3FL79_9BRAD</name>
<evidence type="ECO:0000259" key="6">
    <source>
        <dbReference type="PROSITE" id="PS50110"/>
    </source>
</evidence>
<proteinExistence type="predicted"/>
<evidence type="ECO:0000313" key="9">
    <source>
        <dbReference type="EMBL" id="OSJ22664.1"/>
    </source>
</evidence>
<keyword evidence="3" id="KW-0804">Transcription</keyword>
<dbReference type="GO" id="GO:0032993">
    <property type="term" value="C:protein-DNA complex"/>
    <property type="evidence" value="ECO:0007669"/>
    <property type="project" value="TreeGrafter"/>
</dbReference>
<evidence type="ECO:0000259" key="7">
    <source>
        <dbReference type="PROSITE" id="PS51755"/>
    </source>
</evidence>
<evidence type="ECO:0000256" key="2">
    <source>
        <dbReference type="ARBA" id="ARBA00023125"/>
    </source>
</evidence>
<evidence type="ECO:0000256" key="5">
    <source>
        <dbReference type="PROSITE-ProRule" id="PRU01091"/>
    </source>
</evidence>
<dbReference type="Pfam" id="PF00072">
    <property type="entry name" value="Response_reg"/>
    <property type="match status" value="1"/>
</dbReference>
<gene>
    <name evidence="9" type="ORF">BST63_32370</name>
    <name evidence="8" type="ORF">BSZ18_25260</name>
</gene>
<feature type="DNA-binding region" description="OmpR/PhoB-type" evidence="5">
    <location>
        <begin position="124"/>
        <end position="220"/>
    </location>
</feature>
<evidence type="ECO:0000256" key="1">
    <source>
        <dbReference type="ARBA" id="ARBA00023015"/>
    </source>
</evidence>
<dbReference type="InterPro" id="IPR001789">
    <property type="entry name" value="Sig_transdc_resp-reg_receiver"/>
</dbReference>
<sequence length="221" mass="23872">MRILIVEDDAAMARGLAERLKLSGFAVDIESDGASAAQTALLEPYSLIILDINLPNVSGFGVLHKIRQAGSTVPVMILTARYATGDKVSGLDLGADDYLSKPFDIAEFDARVRALVRRGQGLPNPTLICGPLAFDRAAGTITLSGRPLELRRREFAVLEVLMTRAGKVVSKERLIAEVFGFDEAVAPNAAELYVGRVRQKLGPDGPRIRTVRGLGYLLEVQ</sequence>
<dbReference type="SMART" id="SM00448">
    <property type="entry name" value="REC"/>
    <property type="match status" value="1"/>
</dbReference>
<dbReference type="PROSITE" id="PS51755">
    <property type="entry name" value="OMPR_PHOB"/>
    <property type="match status" value="1"/>
</dbReference>
<keyword evidence="2 5" id="KW-0238">DNA-binding</keyword>
<evidence type="ECO:0000313" key="8">
    <source>
        <dbReference type="EMBL" id="OSJ05487.1"/>
    </source>
</evidence>
<dbReference type="AlphaFoldDB" id="A0A1X3FL79"/>
<protein>
    <submittedName>
        <fullName evidence="8">DNA-binding response regulator</fullName>
    </submittedName>
</protein>
<comment type="caution">
    <text evidence="8">The sequence shown here is derived from an EMBL/GenBank/DDBJ whole genome shotgun (WGS) entry which is preliminary data.</text>
</comment>
<dbReference type="InterPro" id="IPR001867">
    <property type="entry name" value="OmpR/PhoB-type_DNA-bd"/>
</dbReference>
<dbReference type="SMART" id="SM00862">
    <property type="entry name" value="Trans_reg_C"/>
    <property type="match status" value="1"/>
</dbReference>
<dbReference type="InterPro" id="IPR036388">
    <property type="entry name" value="WH-like_DNA-bd_sf"/>
</dbReference>
<keyword evidence="4" id="KW-0597">Phosphoprotein</keyword>
<dbReference type="GO" id="GO:0005829">
    <property type="term" value="C:cytosol"/>
    <property type="evidence" value="ECO:0007669"/>
    <property type="project" value="TreeGrafter"/>
</dbReference>
<dbReference type="Gene3D" id="6.10.250.690">
    <property type="match status" value="1"/>
</dbReference>
<evidence type="ECO:0000313" key="11">
    <source>
        <dbReference type="Proteomes" id="UP000193884"/>
    </source>
</evidence>
<dbReference type="GO" id="GO:0000156">
    <property type="term" value="F:phosphorelay response regulator activity"/>
    <property type="evidence" value="ECO:0007669"/>
    <property type="project" value="TreeGrafter"/>
</dbReference>
<dbReference type="RefSeq" id="WP_018453161.1">
    <property type="nucleotide sequence ID" value="NZ_NAEX01000177.1"/>
</dbReference>
<dbReference type="PANTHER" id="PTHR48111:SF67">
    <property type="entry name" value="TRANSCRIPTIONAL REGULATORY PROTEIN TCTD"/>
    <property type="match status" value="1"/>
</dbReference>
<feature type="modified residue" description="4-aspartylphosphate" evidence="4">
    <location>
        <position position="51"/>
    </location>
</feature>
<keyword evidence="11" id="KW-1185">Reference proteome</keyword>
<dbReference type="PROSITE" id="PS50110">
    <property type="entry name" value="RESPONSE_REGULATORY"/>
    <property type="match status" value="1"/>
</dbReference>
<dbReference type="Proteomes" id="UP000193553">
    <property type="component" value="Unassembled WGS sequence"/>
</dbReference>
<dbReference type="SUPFAM" id="SSF52172">
    <property type="entry name" value="CheY-like"/>
    <property type="match status" value="1"/>
</dbReference>
<feature type="domain" description="Response regulatory" evidence="6">
    <location>
        <begin position="2"/>
        <end position="116"/>
    </location>
</feature>
<dbReference type="EMBL" id="NAFK01000175">
    <property type="protein sequence ID" value="OSJ22664.1"/>
    <property type="molecule type" value="Genomic_DNA"/>
</dbReference>
<dbReference type="PANTHER" id="PTHR48111">
    <property type="entry name" value="REGULATOR OF RPOS"/>
    <property type="match status" value="1"/>
</dbReference>
<dbReference type="InterPro" id="IPR039420">
    <property type="entry name" value="WalR-like"/>
</dbReference>